<name>A0A420XXR0_9PEZI</name>
<gene>
    <name evidence="2" type="ORF">DL546_002819</name>
</gene>
<organism evidence="2 3">
    <name type="scientific">Coniochaeta pulveracea</name>
    <dbReference type="NCBI Taxonomy" id="177199"/>
    <lineage>
        <taxon>Eukaryota</taxon>
        <taxon>Fungi</taxon>
        <taxon>Dikarya</taxon>
        <taxon>Ascomycota</taxon>
        <taxon>Pezizomycotina</taxon>
        <taxon>Sordariomycetes</taxon>
        <taxon>Sordariomycetidae</taxon>
        <taxon>Coniochaetales</taxon>
        <taxon>Coniochaetaceae</taxon>
        <taxon>Coniochaeta</taxon>
    </lineage>
</organism>
<evidence type="ECO:0000256" key="1">
    <source>
        <dbReference type="SAM" id="MobiDB-lite"/>
    </source>
</evidence>
<dbReference type="Proteomes" id="UP000275385">
    <property type="component" value="Unassembled WGS sequence"/>
</dbReference>
<sequence length="222" mass="24046">MAFLKRKRSESEFSSSSSSTLSSPLQLELSNHGVSIEPIPYGRTPSYLPSRTMKRFRNSRPSDQQVHQHTLSKLYSARQQGPSTIHDTSTLSEPVPSPSATSSDQRSLHTFWHISAPLPRNTAPPPLVQKAAFSLTNSPTSCEDCGAAFHAGGDDFDMMEVDVRAYDTACANKCVTCGKLVCGSCSISVLGVEPRCLMCAGREMSSTAQHTQGISPRSLHCP</sequence>
<reference evidence="2 3" key="1">
    <citation type="submission" date="2018-08" db="EMBL/GenBank/DDBJ databases">
        <title>Draft genome of the lignicolous fungus Coniochaeta pulveracea.</title>
        <authorList>
            <person name="Borstlap C.J."/>
            <person name="De Witt R.N."/>
            <person name="Botha A."/>
            <person name="Volschenk H."/>
        </authorList>
    </citation>
    <scope>NUCLEOTIDE SEQUENCE [LARGE SCALE GENOMIC DNA]</scope>
    <source>
        <strain evidence="2 3">CAB683</strain>
    </source>
</reference>
<protein>
    <submittedName>
        <fullName evidence="2">Uncharacterized protein</fullName>
    </submittedName>
</protein>
<keyword evidence="3" id="KW-1185">Reference proteome</keyword>
<dbReference type="EMBL" id="QVQW01000104">
    <property type="protein sequence ID" value="RKU40437.1"/>
    <property type="molecule type" value="Genomic_DNA"/>
</dbReference>
<dbReference type="OrthoDB" id="5336357at2759"/>
<accession>A0A420XXR0</accession>
<feature type="compositionally biased region" description="Low complexity" evidence="1">
    <location>
        <begin position="12"/>
        <end position="25"/>
    </location>
</feature>
<evidence type="ECO:0000313" key="2">
    <source>
        <dbReference type="EMBL" id="RKU40437.1"/>
    </source>
</evidence>
<evidence type="ECO:0000313" key="3">
    <source>
        <dbReference type="Proteomes" id="UP000275385"/>
    </source>
</evidence>
<feature type="region of interest" description="Disordered" evidence="1">
    <location>
        <begin position="1"/>
        <end position="25"/>
    </location>
</feature>
<proteinExistence type="predicted"/>
<dbReference type="AlphaFoldDB" id="A0A420XXR0"/>
<comment type="caution">
    <text evidence="2">The sequence shown here is derived from an EMBL/GenBank/DDBJ whole genome shotgun (WGS) entry which is preliminary data.</text>
</comment>
<dbReference type="STRING" id="177199.A0A420XXR0"/>
<feature type="region of interest" description="Disordered" evidence="1">
    <location>
        <begin position="77"/>
        <end position="104"/>
    </location>
</feature>